<evidence type="ECO:0000313" key="3">
    <source>
        <dbReference type="EMBL" id="VDD88666.1"/>
    </source>
</evidence>
<feature type="compositionally biased region" description="Polar residues" evidence="1">
    <location>
        <begin position="304"/>
        <end position="314"/>
    </location>
</feature>
<evidence type="ECO:0000313" key="5">
    <source>
        <dbReference type="WBParaSite" id="EVEC_0000409501-mRNA-1"/>
    </source>
</evidence>
<name>A0A0N4V281_ENTVE</name>
<evidence type="ECO:0000256" key="1">
    <source>
        <dbReference type="SAM" id="MobiDB-lite"/>
    </source>
</evidence>
<dbReference type="Proteomes" id="UP000274131">
    <property type="component" value="Unassembled WGS sequence"/>
</dbReference>
<feature type="compositionally biased region" description="Polar residues" evidence="1">
    <location>
        <begin position="108"/>
        <end position="117"/>
    </location>
</feature>
<reference evidence="5" key="1">
    <citation type="submission" date="2017-02" db="UniProtKB">
        <authorList>
            <consortium name="WormBaseParasite"/>
        </authorList>
    </citation>
    <scope>IDENTIFICATION</scope>
</reference>
<protein>
    <submittedName>
        <fullName evidence="5">DUF19 domain-containing protein</fullName>
    </submittedName>
</protein>
<reference evidence="3 4" key="2">
    <citation type="submission" date="2018-10" db="EMBL/GenBank/DDBJ databases">
        <authorList>
            <consortium name="Pathogen Informatics"/>
        </authorList>
    </citation>
    <scope>NUCLEOTIDE SEQUENCE [LARGE SCALE GENOMIC DNA]</scope>
</reference>
<dbReference type="EMBL" id="UXUI01007687">
    <property type="protein sequence ID" value="VDD88666.1"/>
    <property type="molecule type" value="Genomic_DNA"/>
</dbReference>
<evidence type="ECO:0000256" key="2">
    <source>
        <dbReference type="SAM" id="SignalP"/>
    </source>
</evidence>
<keyword evidence="4" id="KW-1185">Reference proteome</keyword>
<gene>
    <name evidence="3" type="ORF">EVEC_LOCUS3803</name>
</gene>
<feature type="region of interest" description="Disordered" evidence="1">
    <location>
        <begin position="85"/>
        <end position="119"/>
    </location>
</feature>
<feature type="region of interest" description="Disordered" evidence="1">
    <location>
        <begin position="281"/>
        <end position="330"/>
    </location>
</feature>
<evidence type="ECO:0000313" key="4">
    <source>
        <dbReference type="Proteomes" id="UP000274131"/>
    </source>
</evidence>
<organism evidence="5">
    <name type="scientific">Enterobius vermicularis</name>
    <name type="common">Human pinworm</name>
    <dbReference type="NCBI Taxonomy" id="51028"/>
    <lineage>
        <taxon>Eukaryota</taxon>
        <taxon>Metazoa</taxon>
        <taxon>Ecdysozoa</taxon>
        <taxon>Nematoda</taxon>
        <taxon>Chromadorea</taxon>
        <taxon>Rhabditida</taxon>
        <taxon>Spirurina</taxon>
        <taxon>Oxyuridomorpha</taxon>
        <taxon>Oxyuroidea</taxon>
        <taxon>Oxyuridae</taxon>
        <taxon>Enterobius</taxon>
    </lineage>
</organism>
<keyword evidence="2" id="KW-0732">Signal</keyword>
<dbReference type="WBParaSite" id="EVEC_0000409501-mRNA-1">
    <property type="protein sequence ID" value="EVEC_0000409501-mRNA-1"/>
    <property type="gene ID" value="EVEC_0000409501"/>
</dbReference>
<accession>A0A0N4V281</accession>
<feature type="signal peptide" evidence="2">
    <location>
        <begin position="1"/>
        <end position="26"/>
    </location>
</feature>
<dbReference type="AlphaFoldDB" id="A0A0N4V281"/>
<proteinExistence type="predicted"/>
<sequence>MRHSSMATAFYLVVVRLSICSGIATGDSFEWQLCNLYFDENYCKENTGLGKNATGVVEVTTSEPLPKTVFESPFLQTSEKSAANFSLVNNERGHKGNETDFSPKNYESDSSQLSPKSMTDELPQETLLAKPTAVLPIVLVSPQKPQLATTRSGEPLGLLIPLTAVNGNSNFDSDIDPLKTPSVALPSIHKLLQNRQGTAQVNRDPPKEIVLAAARNEATKLRETGKKELAREMDQINRSQMSVLTNTDYMKFTRNQDPFDVQRKKPDFEFADISKLLEASSTGTNLTTPRKERADSEGLPKPTLKQTGPVSSDPANKLPVTSVRPDWGPLRKGPLNLTPISNSPANFIKKTSIPPAAPAPVKANVPDHVDCPVMKAEYDRICFVKPVPQAANATKRFCDAFKNNCKNLIKSLGGLIDPAARLEALQAGQIMGSKEEFAPSEDHESCLQLKPEYDDNCQGEVSPDVANETAAFCTAYVTMCKHLMETPQFGKYTEQATKFCERYMERCPKNQVPDEPVHFKKAKHIYIREFQYICTMMKSFASTYCIRPTVLKVMKYLILCGFYKQKCIDPYTSVVYA</sequence>
<feature type="compositionally biased region" description="Basic and acidic residues" evidence="1">
    <location>
        <begin position="289"/>
        <end position="298"/>
    </location>
</feature>
<feature type="chain" id="PRO_5043122620" evidence="2">
    <location>
        <begin position="27"/>
        <end position="577"/>
    </location>
</feature>